<dbReference type="GO" id="GO:0004875">
    <property type="term" value="F:complement receptor activity"/>
    <property type="evidence" value="ECO:0007669"/>
    <property type="project" value="TreeGrafter"/>
</dbReference>
<evidence type="ECO:0000256" key="3">
    <source>
        <dbReference type="ARBA" id="ARBA00022989"/>
    </source>
</evidence>
<reference evidence="15" key="1">
    <citation type="submission" date="2025-08" db="UniProtKB">
        <authorList>
            <consortium name="RefSeq"/>
        </authorList>
    </citation>
    <scope>IDENTIFICATION</scope>
    <source>
        <tissue evidence="15">Liver</tissue>
    </source>
</reference>
<dbReference type="PANTHER" id="PTHR24225:SF70">
    <property type="entry name" value="G PROTEIN-COUPLED RECEPTOR 33"/>
    <property type="match status" value="1"/>
</dbReference>
<dbReference type="GO" id="GO:0006954">
    <property type="term" value="P:inflammatory response"/>
    <property type="evidence" value="ECO:0007669"/>
    <property type="project" value="TreeGrafter"/>
</dbReference>
<keyword evidence="7 10" id="KW-0675">Receptor</keyword>
<feature type="region of interest" description="Disordered" evidence="11">
    <location>
        <begin position="342"/>
        <end position="374"/>
    </location>
</feature>
<keyword evidence="4 10" id="KW-0297">G-protein coupled receptor</keyword>
<evidence type="ECO:0000256" key="12">
    <source>
        <dbReference type="SAM" id="Phobius"/>
    </source>
</evidence>
<sequence length="374" mass="41345">MENASLSPFPTHFTPGPEKVTPSAPDRYLGIQKSLHLLSIVVYGVACLLGVTGNGLVIWVASFRMEKTVNVVWFLNLALADFVFTLFLPLSIAYTALGFHWPFGKFLCKFNSSLAFLNMFASVFLLTVISLDRWVLVTHPVWSRNHRTPSLAWGIALLTWAAALILSCPYFLFRDTAVGARNVTSCYNNFALSSNYTSEESRMLWRRRHRAMIVARFLFGFLLPFTVIVVCHSVVAFQMQRRRLAKSPKPVRIIVAVTASFFLCYSPYHVLSLLEMSKMSGSPAVKTALHLGVPLASSLAFFNSCLNPLLYVFVGQKSFRRSVRGAFEGAFGEDSILSWSGKRKPRAASQAEPHGIARKAGVTGGDGDDGDDGA</sequence>
<evidence type="ECO:0000256" key="5">
    <source>
        <dbReference type="ARBA" id="ARBA00023136"/>
    </source>
</evidence>
<keyword evidence="14" id="KW-1185">Reference proteome</keyword>
<keyword evidence="3 12" id="KW-1133">Transmembrane helix</keyword>
<dbReference type="GO" id="GO:0005886">
    <property type="term" value="C:plasma membrane"/>
    <property type="evidence" value="ECO:0007669"/>
    <property type="project" value="TreeGrafter"/>
</dbReference>
<dbReference type="OrthoDB" id="6088892at2759"/>
<feature type="transmembrane region" description="Helical" evidence="12">
    <location>
        <begin position="213"/>
        <end position="239"/>
    </location>
</feature>
<feature type="transmembrane region" description="Helical" evidence="12">
    <location>
        <begin position="73"/>
        <end position="94"/>
    </location>
</feature>
<dbReference type="InterPro" id="IPR000826">
    <property type="entry name" value="Formyl_rcpt-rel"/>
</dbReference>
<keyword evidence="2 10" id="KW-0812">Transmembrane</keyword>
<feature type="transmembrane region" description="Helical" evidence="12">
    <location>
        <begin position="251"/>
        <end position="271"/>
    </location>
</feature>
<evidence type="ECO:0000256" key="1">
    <source>
        <dbReference type="ARBA" id="ARBA00004141"/>
    </source>
</evidence>
<evidence type="ECO:0000256" key="6">
    <source>
        <dbReference type="ARBA" id="ARBA00023157"/>
    </source>
</evidence>
<evidence type="ECO:0000256" key="2">
    <source>
        <dbReference type="ARBA" id="ARBA00022692"/>
    </source>
</evidence>
<feature type="transmembrane region" description="Helical" evidence="12">
    <location>
        <begin position="35"/>
        <end position="61"/>
    </location>
</feature>
<dbReference type="Gene3D" id="1.20.1070.10">
    <property type="entry name" value="Rhodopsin 7-helix transmembrane proteins"/>
    <property type="match status" value="1"/>
</dbReference>
<protein>
    <submittedName>
        <fullName evidence="15">Chemokine-like receptor 1</fullName>
    </submittedName>
</protein>
<dbReference type="KEGG" id="pbi:103064108"/>
<evidence type="ECO:0000256" key="9">
    <source>
        <dbReference type="ARBA" id="ARBA00025736"/>
    </source>
</evidence>
<dbReference type="GO" id="GO:0007204">
    <property type="term" value="P:positive regulation of cytosolic calcium ion concentration"/>
    <property type="evidence" value="ECO:0007669"/>
    <property type="project" value="TreeGrafter"/>
</dbReference>
<evidence type="ECO:0000256" key="4">
    <source>
        <dbReference type="ARBA" id="ARBA00023040"/>
    </source>
</evidence>
<feature type="region of interest" description="Disordered" evidence="11">
    <location>
        <begin position="1"/>
        <end position="21"/>
    </location>
</feature>
<dbReference type="PROSITE" id="PS50262">
    <property type="entry name" value="G_PROTEIN_RECEP_F1_2"/>
    <property type="match status" value="1"/>
</dbReference>
<organism evidence="14 15">
    <name type="scientific">Python bivittatus</name>
    <name type="common">Burmese python</name>
    <name type="synonym">Python molurus bivittatus</name>
    <dbReference type="NCBI Taxonomy" id="176946"/>
    <lineage>
        <taxon>Eukaryota</taxon>
        <taxon>Metazoa</taxon>
        <taxon>Chordata</taxon>
        <taxon>Craniata</taxon>
        <taxon>Vertebrata</taxon>
        <taxon>Euteleostomi</taxon>
        <taxon>Lepidosauria</taxon>
        <taxon>Squamata</taxon>
        <taxon>Bifurcata</taxon>
        <taxon>Unidentata</taxon>
        <taxon>Episquamata</taxon>
        <taxon>Toxicofera</taxon>
        <taxon>Serpentes</taxon>
        <taxon>Henophidia</taxon>
        <taxon>Pythonidae</taxon>
        <taxon>Python</taxon>
    </lineage>
</organism>
<comment type="similarity">
    <text evidence="10">Belongs to the G-protein coupled receptor 1 family.</text>
</comment>
<dbReference type="PRINTS" id="PR00526">
    <property type="entry name" value="FMETLEUPHER"/>
</dbReference>
<dbReference type="InterPro" id="IPR000276">
    <property type="entry name" value="GPCR_Rhodpsn"/>
</dbReference>
<evidence type="ECO:0000259" key="13">
    <source>
        <dbReference type="PROSITE" id="PS50262"/>
    </source>
</evidence>
<comment type="similarity">
    <text evidence="9">Belongs to the chemokine-like receptor (CMKLR) family.</text>
</comment>
<proteinExistence type="inferred from homology"/>
<dbReference type="PRINTS" id="PR00237">
    <property type="entry name" value="GPCRRHODOPSN"/>
</dbReference>
<dbReference type="PANTHER" id="PTHR24225">
    <property type="entry name" value="CHEMOTACTIC RECEPTOR"/>
    <property type="match status" value="1"/>
</dbReference>
<dbReference type="SUPFAM" id="SSF81321">
    <property type="entry name" value="Family A G protein-coupled receptor-like"/>
    <property type="match status" value="1"/>
</dbReference>
<keyword evidence="8 10" id="KW-0807">Transducer</keyword>
<dbReference type="OMA" id="LWRMRHK"/>
<dbReference type="PROSITE" id="PS00237">
    <property type="entry name" value="G_PROTEIN_RECEP_F1_1"/>
    <property type="match status" value="1"/>
</dbReference>
<dbReference type="AlphaFoldDB" id="A0A9F2PME7"/>
<evidence type="ECO:0000256" key="10">
    <source>
        <dbReference type="RuleBase" id="RU000688"/>
    </source>
</evidence>
<dbReference type="GO" id="GO:0007200">
    <property type="term" value="P:phospholipase C-activating G protein-coupled receptor signaling pathway"/>
    <property type="evidence" value="ECO:0007669"/>
    <property type="project" value="TreeGrafter"/>
</dbReference>
<name>A0A9F2PME7_PYTBI</name>
<gene>
    <name evidence="15" type="primary">LOC103064108</name>
</gene>
<feature type="transmembrane region" description="Helical" evidence="12">
    <location>
        <begin position="151"/>
        <end position="173"/>
    </location>
</feature>
<dbReference type="GeneID" id="103064108"/>
<accession>A0A9F2PME7</accession>
<feature type="domain" description="G-protein coupled receptors family 1 profile" evidence="13">
    <location>
        <begin position="53"/>
        <end position="311"/>
    </location>
</feature>
<keyword evidence="5 12" id="KW-0472">Membrane</keyword>
<evidence type="ECO:0000313" key="15">
    <source>
        <dbReference type="RefSeq" id="XP_007425129.1"/>
    </source>
</evidence>
<evidence type="ECO:0000313" key="14">
    <source>
        <dbReference type="Proteomes" id="UP000695026"/>
    </source>
</evidence>
<evidence type="ECO:0000256" key="8">
    <source>
        <dbReference type="ARBA" id="ARBA00023224"/>
    </source>
</evidence>
<evidence type="ECO:0000256" key="7">
    <source>
        <dbReference type="ARBA" id="ARBA00023170"/>
    </source>
</evidence>
<feature type="transmembrane region" description="Helical" evidence="12">
    <location>
        <begin position="114"/>
        <end position="131"/>
    </location>
</feature>
<dbReference type="Pfam" id="PF00001">
    <property type="entry name" value="7tm_1"/>
    <property type="match status" value="1"/>
</dbReference>
<feature type="transmembrane region" description="Helical" evidence="12">
    <location>
        <begin position="291"/>
        <end position="314"/>
    </location>
</feature>
<evidence type="ECO:0000256" key="11">
    <source>
        <dbReference type="SAM" id="MobiDB-lite"/>
    </source>
</evidence>
<dbReference type="InterPro" id="IPR017452">
    <property type="entry name" value="GPCR_Rhodpsn_7TM"/>
</dbReference>
<dbReference type="FunFam" id="1.20.1070.10:FF:000034">
    <property type="entry name" value="G-protein coupled receptor 1"/>
    <property type="match status" value="1"/>
</dbReference>
<dbReference type="RefSeq" id="XP_007425129.1">
    <property type="nucleotide sequence ID" value="XM_007425067.2"/>
</dbReference>
<comment type="subcellular location">
    <subcellularLocation>
        <location evidence="1">Membrane</location>
        <topology evidence="1">Multi-pass membrane protein</topology>
    </subcellularLocation>
</comment>
<keyword evidence="6" id="KW-1015">Disulfide bond</keyword>
<dbReference type="Proteomes" id="UP000695026">
    <property type="component" value="Unplaced"/>
</dbReference>
<dbReference type="GO" id="GO:0004930">
    <property type="term" value="F:G protein-coupled receptor activity"/>
    <property type="evidence" value="ECO:0007669"/>
    <property type="project" value="UniProtKB-KW"/>
</dbReference>